<name>A0A377GZD3_9FUSO</name>
<dbReference type="InterPro" id="IPR017871">
    <property type="entry name" value="ABC_transporter-like_CS"/>
</dbReference>
<keyword evidence="3 5" id="KW-0067">ATP-binding</keyword>
<organism evidence="5 6">
    <name type="scientific">Fusobacterium necrogenes</name>
    <dbReference type="NCBI Taxonomy" id="858"/>
    <lineage>
        <taxon>Bacteria</taxon>
        <taxon>Fusobacteriati</taxon>
        <taxon>Fusobacteriota</taxon>
        <taxon>Fusobacteriia</taxon>
        <taxon>Fusobacteriales</taxon>
        <taxon>Fusobacteriaceae</taxon>
        <taxon>Fusobacterium</taxon>
    </lineage>
</organism>
<evidence type="ECO:0000313" key="5">
    <source>
        <dbReference type="EMBL" id="STO32328.1"/>
    </source>
</evidence>
<protein>
    <submittedName>
        <fullName evidence="5">Glutathione import ATP-binding protein GsiA</fullName>
        <ecNumber evidence="5">3.6.3.-</ecNumber>
    </submittedName>
</protein>
<evidence type="ECO:0000313" key="6">
    <source>
        <dbReference type="Proteomes" id="UP000255328"/>
    </source>
</evidence>
<dbReference type="Proteomes" id="UP000255328">
    <property type="component" value="Unassembled WGS sequence"/>
</dbReference>
<dbReference type="EC" id="3.6.3.-" evidence="5"/>
<dbReference type="PROSITE" id="PS50893">
    <property type="entry name" value="ABC_TRANSPORTER_2"/>
    <property type="match status" value="1"/>
</dbReference>
<dbReference type="Pfam" id="PF00005">
    <property type="entry name" value="ABC_tran"/>
    <property type="match status" value="1"/>
</dbReference>
<dbReference type="OrthoDB" id="9806285at2"/>
<reference evidence="5 6" key="1">
    <citation type="submission" date="2018-06" db="EMBL/GenBank/DDBJ databases">
        <authorList>
            <consortium name="Pathogen Informatics"/>
            <person name="Doyle S."/>
        </authorList>
    </citation>
    <scope>NUCLEOTIDE SEQUENCE [LARGE SCALE GENOMIC DNA]</scope>
    <source>
        <strain evidence="5 6">NCTC10723</strain>
    </source>
</reference>
<dbReference type="CDD" id="cd03257">
    <property type="entry name" value="ABC_NikE_OppD_transporters"/>
    <property type="match status" value="1"/>
</dbReference>
<dbReference type="PANTHER" id="PTHR43776">
    <property type="entry name" value="TRANSPORT ATP-BINDING PROTEIN"/>
    <property type="match status" value="1"/>
</dbReference>
<sequence>MILSIKNLSKIYEKKKFFSNEKKEVLKNINFEVKKGEIFSIIGQSGVGKSTIGKIILGIERESSGEIKFLGKSLSEREKKDIQMIFQDPYSSLNPAMKIKDILAEPIKANERLNKKEIRSRIVNIIKEVGLSEEYLDKYPNELSGGQRQRVVIGCAMILRPKLVVCDEPVASLDLRVQKQILDLIKKFNKKYGITFIFISHDLGVVYNISDRVMLLYKGEIQEIREIEDFFLAPKSEYGKYLLQGIKVN</sequence>
<dbReference type="GO" id="GO:0005524">
    <property type="term" value="F:ATP binding"/>
    <property type="evidence" value="ECO:0007669"/>
    <property type="project" value="UniProtKB-KW"/>
</dbReference>
<dbReference type="GO" id="GO:0016887">
    <property type="term" value="F:ATP hydrolysis activity"/>
    <property type="evidence" value="ECO:0007669"/>
    <property type="project" value="InterPro"/>
</dbReference>
<dbReference type="AlphaFoldDB" id="A0A377GZD3"/>
<dbReference type="Gene3D" id="3.40.50.300">
    <property type="entry name" value="P-loop containing nucleotide triphosphate hydrolases"/>
    <property type="match status" value="1"/>
</dbReference>
<evidence type="ECO:0000259" key="4">
    <source>
        <dbReference type="PROSITE" id="PS50893"/>
    </source>
</evidence>
<dbReference type="InterPro" id="IPR003593">
    <property type="entry name" value="AAA+_ATPase"/>
</dbReference>
<feature type="domain" description="ABC transporter" evidence="4">
    <location>
        <begin position="3"/>
        <end position="243"/>
    </location>
</feature>
<keyword evidence="2" id="KW-0547">Nucleotide-binding</keyword>
<keyword evidence="5" id="KW-0378">Hydrolase</keyword>
<gene>
    <name evidence="5" type="primary">gsiA_6</name>
    <name evidence="5" type="ORF">NCTC10723_01833</name>
</gene>
<proteinExistence type="predicted"/>
<dbReference type="RefSeq" id="WP_115271351.1">
    <property type="nucleotide sequence ID" value="NZ_UGGU01000003.1"/>
</dbReference>
<keyword evidence="1" id="KW-0813">Transport</keyword>
<dbReference type="SUPFAM" id="SSF52540">
    <property type="entry name" value="P-loop containing nucleoside triphosphate hydrolases"/>
    <property type="match status" value="1"/>
</dbReference>
<evidence type="ECO:0000256" key="2">
    <source>
        <dbReference type="ARBA" id="ARBA00022741"/>
    </source>
</evidence>
<dbReference type="PANTHER" id="PTHR43776:SF8">
    <property type="entry name" value="ABC TRANSPORTER, ATP-BINDING PROTEIN"/>
    <property type="match status" value="1"/>
</dbReference>
<dbReference type="EMBL" id="UGGU01000003">
    <property type="protein sequence ID" value="STO32328.1"/>
    <property type="molecule type" value="Genomic_DNA"/>
</dbReference>
<accession>A0A377GZD3</accession>
<dbReference type="SMART" id="SM00382">
    <property type="entry name" value="AAA"/>
    <property type="match status" value="1"/>
</dbReference>
<dbReference type="InterPro" id="IPR003439">
    <property type="entry name" value="ABC_transporter-like_ATP-bd"/>
</dbReference>
<dbReference type="GO" id="GO:0055085">
    <property type="term" value="P:transmembrane transport"/>
    <property type="evidence" value="ECO:0007669"/>
    <property type="project" value="UniProtKB-ARBA"/>
</dbReference>
<evidence type="ECO:0000256" key="1">
    <source>
        <dbReference type="ARBA" id="ARBA00022448"/>
    </source>
</evidence>
<evidence type="ECO:0000256" key="3">
    <source>
        <dbReference type="ARBA" id="ARBA00022840"/>
    </source>
</evidence>
<dbReference type="InterPro" id="IPR050319">
    <property type="entry name" value="ABC_transp_ATP-bind"/>
</dbReference>
<dbReference type="PROSITE" id="PS00211">
    <property type="entry name" value="ABC_TRANSPORTER_1"/>
    <property type="match status" value="1"/>
</dbReference>
<keyword evidence="6" id="KW-1185">Reference proteome</keyword>
<dbReference type="InterPro" id="IPR027417">
    <property type="entry name" value="P-loop_NTPase"/>
</dbReference>